<dbReference type="PANTHER" id="PTHR30126:SF39">
    <property type="entry name" value="HTH-TYPE TRANSCRIPTIONAL REGULATOR CYSL"/>
    <property type="match status" value="1"/>
</dbReference>
<dbReference type="SUPFAM" id="SSF46785">
    <property type="entry name" value="Winged helix' DNA-binding domain"/>
    <property type="match status" value="1"/>
</dbReference>
<dbReference type="Gene3D" id="1.10.10.10">
    <property type="entry name" value="Winged helix-like DNA-binding domain superfamily/Winged helix DNA-binding domain"/>
    <property type="match status" value="1"/>
</dbReference>
<evidence type="ECO:0000256" key="2">
    <source>
        <dbReference type="ARBA" id="ARBA00023015"/>
    </source>
</evidence>
<dbReference type="Pfam" id="PF00126">
    <property type="entry name" value="HTH_1"/>
    <property type="match status" value="1"/>
</dbReference>
<feature type="domain" description="HTH lysR-type" evidence="5">
    <location>
        <begin position="4"/>
        <end position="62"/>
    </location>
</feature>
<proteinExistence type="inferred from homology"/>
<dbReference type="Pfam" id="PF03466">
    <property type="entry name" value="LysR_substrate"/>
    <property type="match status" value="1"/>
</dbReference>
<dbReference type="EMBL" id="WEID01000043">
    <property type="protein sequence ID" value="KAB8137504.1"/>
    <property type="molecule type" value="Genomic_DNA"/>
</dbReference>
<keyword evidence="7" id="KW-1185">Reference proteome</keyword>
<dbReference type="OrthoDB" id="9785745at2"/>
<evidence type="ECO:0000256" key="3">
    <source>
        <dbReference type="ARBA" id="ARBA00023125"/>
    </source>
</evidence>
<keyword evidence="2" id="KW-0805">Transcription regulation</keyword>
<name>A0A7C8KQJ5_9BACI</name>
<accession>A0A7C8KQJ5</accession>
<dbReference type="InterPro" id="IPR005119">
    <property type="entry name" value="LysR_subst-bd"/>
</dbReference>
<dbReference type="InterPro" id="IPR036388">
    <property type="entry name" value="WH-like_DNA-bd_sf"/>
</dbReference>
<organism evidence="6 7">
    <name type="scientific">Gracilibacillus oryzae</name>
    <dbReference type="NCBI Taxonomy" id="1672701"/>
    <lineage>
        <taxon>Bacteria</taxon>
        <taxon>Bacillati</taxon>
        <taxon>Bacillota</taxon>
        <taxon>Bacilli</taxon>
        <taxon>Bacillales</taxon>
        <taxon>Bacillaceae</taxon>
        <taxon>Gracilibacillus</taxon>
    </lineage>
</organism>
<reference evidence="6 7" key="1">
    <citation type="submission" date="2019-10" db="EMBL/GenBank/DDBJ databases">
        <title>Gracilibacillus sp. nov. isolated from rice seeds.</title>
        <authorList>
            <person name="He S."/>
        </authorList>
    </citation>
    <scope>NUCLEOTIDE SEQUENCE [LARGE SCALE GENOMIC DNA]</scope>
    <source>
        <strain evidence="6 7">TD8</strain>
    </source>
</reference>
<evidence type="ECO:0000313" key="7">
    <source>
        <dbReference type="Proteomes" id="UP000480246"/>
    </source>
</evidence>
<evidence type="ECO:0000256" key="1">
    <source>
        <dbReference type="ARBA" id="ARBA00009437"/>
    </source>
</evidence>
<dbReference type="SUPFAM" id="SSF53850">
    <property type="entry name" value="Periplasmic binding protein-like II"/>
    <property type="match status" value="1"/>
</dbReference>
<evidence type="ECO:0000259" key="5">
    <source>
        <dbReference type="PROSITE" id="PS50931"/>
    </source>
</evidence>
<comment type="caution">
    <text evidence="6">The sequence shown here is derived from an EMBL/GenBank/DDBJ whole genome shotgun (WGS) entry which is preliminary data.</text>
</comment>
<comment type="similarity">
    <text evidence="1">Belongs to the LysR transcriptional regulatory family.</text>
</comment>
<dbReference type="GO" id="GO:0000976">
    <property type="term" value="F:transcription cis-regulatory region binding"/>
    <property type="evidence" value="ECO:0007669"/>
    <property type="project" value="TreeGrafter"/>
</dbReference>
<evidence type="ECO:0000256" key="4">
    <source>
        <dbReference type="ARBA" id="ARBA00023163"/>
    </source>
</evidence>
<dbReference type="Proteomes" id="UP000480246">
    <property type="component" value="Unassembled WGS sequence"/>
</dbReference>
<dbReference type="AlphaFoldDB" id="A0A7C8KQJ5"/>
<sequence length="307" mass="35327">MVRLNHQQLKIFVLTAQLGKLVKVAELLDLKQPTVTFHLNRLQETLGVQLFNKTKSQQWILTDAGSAFYHYANQIVQLTKEAEMLMKEYEGLNRGKVHLGASYTPASYILPFHLAEFQKEHSNVHVSLMVKKAPSILERVKNYELDLGVMAYGQLHESELNVIPVMEDELVIIMHPDHPLSQLETLTISELDRYSFILHEKKAVSRILTDKWAVENRAKLKVTMEIGSIQTIKEAIASNIGLSIVPRLTVNREIKEGKLLAKALPNYENERHIYIIHRKNQLFTPLMEKFKKFLVSSLEMQYSKSVQ</sequence>
<evidence type="ECO:0000313" key="6">
    <source>
        <dbReference type="EMBL" id="KAB8137504.1"/>
    </source>
</evidence>
<gene>
    <name evidence="6" type="ORF">F9U64_09280</name>
</gene>
<protein>
    <submittedName>
        <fullName evidence="6">LysR family transcriptional regulator</fullName>
    </submittedName>
</protein>
<dbReference type="Gene3D" id="3.40.190.290">
    <property type="match status" value="1"/>
</dbReference>
<dbReference type="PANTHER" id="PTHR30126">
    <property type="entry name" value="HTH-TYPE TRANSCRIPTIONAL REGULATOR"/>
    <property type="match status" value="1"/>
</dbReference>
<dbReference type="PROSITE" id="PS50931">
    <property type="entry name" value="HTH_LYSR"/>
    <property type="match status" value="1"/>
</dbReference>
<keyword evidence="3" id="KW-0238">DNA-binding</keyword>
<dbReference type="InterPro" id="IPR000847">
    <property type="entry name" value="LysR_HTH_N"/>
</dbReference>
<dbReference type="GO" id="GO:0003700">
    <property type="term" value="F:DNA-binding transcription factor activity"/>
    <property type="evidence" value="ECO:0007669"/>
    <property type="project" value="InterPro"/>
</dbReference>
<dbReference type="InterPro" id="IPR036390">
    <property type="entry name" value="WH_DNA-bd_sf"/>
</dbReference>
<keyword evidence="4" id="KW-0804">Transcription</keyword>